<dbReference type="Pfam" id="PF20994">
    <property type="entry name" value="CENPU"/>
    <property type="match status" value="1"/>
</dbReference>
<feature type="compositionally biased region" description="Acidic residues" evidence="2">
    <location>
        <begin position="241"/>
        <end position="254"/>
    </location>
</feature>
<feature type="region of interest" description="Disordered" evidence="2">
    <location>
        <begin position="380"/>
        <end position="399"/>
    </location>
</feature>
<name>A0AAN6YW68_9PEZI</name>
<proteinExistence type="predicted"/>
<dbReference type="GeneID" id="89938414"/>
<feature type="compositionally biased region" description="Pro residues" evidence="2">
    <location>
        <begin position="318"/>
        <end position="330"/>
    </location>
</feature>
<feature type="compositionally biased region" description="Polar residues" evidence="2">
    <location>
        <begin position="145"/>
        <end position="160"/>
    </location>
</feature>
<dbReference type="InterPro" id="IPR048743">
    <property type="entry name" value="AME1"/>
</dbReference>
<protein>
    <recommendedName>
        <fullName evidence="3">Inner kinetochore subunit AME1 domain-containing protein</fullName>
    </recommendedName>
</protein>
<feature type="compositionally biased region" description="Low complexity" evidence="2">
    <location>
        <begin position="177"/>
        <end position="198"/>
    </location>
</feature>
<feature type="compositionally biased region" description="Low complexity" evidence="2">
    <location>
        <begin position="66"/>
        <end position="76"/>
    </location>
</feature>
<gene>
    <name evidence="4" type="ORF">N656DRAFT_774544</name>
</gene>
<reference evidence="4" key="2">
    <citation type="submission" date="2023-05" db="EMBL/GenBank/DDBJ databases">
        <authorList>
            <consortium name="Lawrence Berkeley National Laboratory"/>
            <person name="Steindorff A."/>
            <person name="Hensen N."/>
            <person name="Bonometti L."/>
            <person name="Westerberg I."/>
            <person name="Brannstrom I.O."/>
            <person name="Guillou S."/>
            <person name="Cros-Aarteil S."/>
            <person name="Calhoun S."/>
            <person name="Haridas S."/>
            <person name="Kuo A."/>
            <person name="Mondo S."/>
            <person name="Pangilinan J."/>
            <person name="Riley R."/>
            <person name="Labutti K."/>
            <person name="Andreopoulos B."/>
            <person name="Lipzen A."/>
            <person name="Chen C."/>
            <person name="Yanf M."/>
            <person name="Daum C."/>
            <person name="Ng V."/>
            <person name="Clum A."/>
            <person name="Ohm R."/>
            <person name="Martin F."/>
            <person name="Silar P."/>
            <person name="Natvig D."/>
            <person name="Lalanne C."/>
            <person name="Gautier V."/>
            <person name="Ament-Velasquez S.L."/>
            <person name="Kruys A."/>
            <person name="Hutchinson M.I."/>
            <person name="Powell A.J."/>
            <person name="Barry K."/>
            <person name="Miller A.N."/>
            <person name="Grigoriev I.V."/>
            <person name="Debuchy R."/>
            <person name="Gladieux P."/>
            <person name="Thoren M.H."/>
            <person name="Johannesson H."/>
        </authorList>
    </citation>
    <scope>NUCLEOTIDE SEQUENCE</scope>
    <source>
        <strain evidence="4">CBS 508.74</strain>
    </source>
</reference>
<feature type="compositionally biased region" description="Basic residues" evidence="2">
    <location>
        <begin position="337"/>
        <end position="356"/>
    </location>
</feature>
<keyword evidence="1" id="KW-0175">Coiled coil</keyword>
<dbReference type="EMBL" id="MU853333">
    <property type="protein sequence ID" value="KAK4116316.1"/>
    <property type="molecule type" value="Genomic_DNA"/>
</dbReference>
<feature type="compositionally biased region" description="Basic and acidic residues" evidence="2">
    <location>
        <begin position="1"/>
        <end position="10"/>
    </location>
</feature>
<feature type="region of interest" description="Disordered" evidence="2">
    <location>
        <begin position="1"/>
        <end position="374"/>
    </location>
</feature>
<accession>A0AAN6YW68</accession>
<evidence type="ECO:0000259" key="3">
    <source>
        <dbReference type="Pfam" id="PF20994"/>
    </source>
</evidence>
<feature type="compositionally biased region" description="Polar residues" evidence="2">
    <location>
        <begin position="272"/>
        <end position="288"/>
    </location>
</feature>
<feature type="compositionally biased region" description="Acidic residues" evidence="2">
    <location>
        <begin position="22"/>
        <end position="31"/>
    </location>
</feature>
<keyword evidence="5" id="KW-1185">Reference proteome</keyword>
<dbReference type="RefSeq" id="XP_064673886.1">
    <property type="nucleotide sequence ID" value="XM_064814289.1"/>
</dbReference>
<feature type="coiled-coil region" evidence="1">
    <location>
        <begin position="471"/>
        <end position="498"/>
    </location>
</feature>
<evidence type="ECO:0000313" key="5">
    <source>
        <dbReference type="Proteomes" id="UP001302812"/>
    </source>
</evidence>
<evidence type="ECO:0000313" key="4">
    <source>
        <dbReference type="EMBL" id="KAK4116316.1"/>
    </source>
</evidence>
<feature type="domain" description="Inner kinetochore subunit AME1" evidence="3">
    <location>
        <begin position="402"/>
        <end position="592"/>
    </location>
</feature>
<feature type="compositionally biased region" description="Low complexity" evidence="2">
    <location>
        <begin position="300"/>
        <end position="309"/>
    </location>
</feature>
<evidence type="ECO:0000256" key="1">
    <source>
        <dbReference type="SAM" id="Coils"/>
    </source>
</evidence>
<organism evidence="4 5">
    <name type="scientific">Canariomyces notabilis</name>
    <dbReference type="NCBI Taxonomy" id="2074819"/>
    <lineage>
        <taxon>Eukaryota</taxon>
        <taxon>Fungi</taxon>
        <taxon>Dikarya</taxon>
        <taxon>Ascomycota</taxon>
        <taxon>Pezizomycotina</taxon>
        <taxon>Sordariomycetes</taxon>
        <taxon>Sordariomycetidae</taxon>
        <taxon>Sordariales</taxon>
        <taxon>Chaetomiaceae</taxon>
        <taxon>Canariomyces</taxon>
    </lineage>
</organism>
<comment type="caution">
    <text evidence="4">The sequence shown here is derived from an EMBL/GenBank/DDBJ whole genome shotgun (WGS) entry which is preliminary data.</text>
</comment>
<sequence>MPDTRTKRASEQATLRRPSPEQAEDEDEPMEEAPPLPVPAQEQPQSRHATRGPLSSVISATKRLSIEPTSSSSPPSRRGRSRRVPPPPQHQQHQHEPQLQEEEVAESPADAPGSGRRRPVAVSAGTPVVGSSALLQKVLEDLDGDSTQQAMMDGMPSSSPTERRVATRSAARRRSAEVSSAGLAGLSGRGTRSSARLSGGSGSSAVEGDGETTSLGVVEEAEEEGVDGLVAQLGGGQAPVQEEEADGEQEEAQEVGDKEAAQRLGRGRSRRNQPVGSPELNSGLTVGSPTLKRRRRREPASPAQQQQPAKRPRRSKSPPKPQPQPQPQPQPREKPKPKPKPKPKSGTKKQAKAKRKPPNEEGAEEGESWSVPVTVQRFTKQPRGGDEANGEDGQDAEIPFANRGGVNAVDVLSKLCEELVEAYMAKLEERARAAEDAATRREQKTMYRALEAFQEELRTRLLEHTIALDTLHALRKRVRAAQKEKLALRDEILRVRAERDQVALRMDAIRIRHEAESVEALRHISLSSAMHDIDLAVEKGQAAPELSTPERKKADLANLELLISRVADQACSRSDGGGALRQIKEFNAFLERAAAALEGR</sequence>
<dbReference type="AlphaFoldDB" id="A0AAN6YW68"/>
<evidence type="ECO:0000256" key="2">
    <source>
        <dbReference type="SAM" id="MobiDB-lite"/>
    </source>
</evidence>
<dbReference type="Proteomes" id="UP001302812">
    <property type="component" value="Unassembled WGS sequence"/>
</dbReference>
<reference evidence="4" key="1">
    <citation type="journal article" date="2023" name="Mol. Phylogenet. Evol.">
        <title>Genome-scale phylogeny and comparative genomics of the fungal order Sordariales.</title>
        <authorList>
            <person name="Hensen N."/>
            <person name="Bonometti L."/>
            <person name="Westerberg I."/>
            <person name="Brannstrom I.O."/>
            <person name="Guillou S."/>
            <person name="Cros-Aarteil S."/>
            <person name="Calhoun S."/>
            <person name="Haridas S."/>
            <person name="Kuo A."/>
            <person name="Mondo S."/>
            <person name="Pangilinan J."/>
            <person name="Riley R."/>
            <person name="LaButti K."/>
            <person name="Andreopoulos B."/>
            <person name="Lipzen A."/>
            <person name="Chen C."/>
            <person name="Yan M."/>
            <person name="Daum C."/>
            <person name="Ng V."/>
            <person name="Clum A."/>
            <person name="Steindorff A."/>
            <person name="Ohm R.A."/>
            <person name="Martin F."/>
            <person name="Silar P."/>
            <person name="Natvig D.O."/>
            <person name="Lalanne C."/>
            <person name="Gautier V."/>
            <person name="Ament-Velasquez S.L."/>
            <person name="Kruys A."/>
            <person name="Hutchinson M.I."/>
            <person name="Powell A.J."/>
            <person name="Barry K."/>
            <person name="Miller A.N."/>
            <person name="Grigoriev I.V."/>
            <person name="Debuchy R."/>
            <person name="Gladieux P."/>
            <person name="Hiltunen Thoren M."/>
            <person name="Johannesson H."/>
        </authorList>
    </citation>
    <scope>NUCLEOTIDE SEQUENCE</scope>
    <source>
        <strain evidence="4">CBS 508.74</strain>
    </source>
</reference>
<feature type="coiled-coil region" evidence="1">
    <location>
        <begin position="417"/>
        <end position="444"/>
    </location>
</feature>